<gene>
    <name evidence="7" type="ORF">BRARA_B03250</name>
</gene>
<comment type="similarity">
    <text evidence="2">Belongs to the short-chain dehydrogenases/reductases (SDR) family.</text>
</comment>
<dbReference type="EMBL" id="CM010629">
    <property type="protein sequence ID" value="RID76269.1"/>
    <property type="molecule type" value="Genomic_DNA"/>
</dbReference>
<comment type="subcellular location">
    <subcellularLocation>
        <location evidence="1">Plastid</location>
        <location evidence="1">Chloroplast</location>
    </subcellularLocation>
</comment>
<dbReference type="Proteomes" id="UP000264353">
    <property type="component" value="Chromosome A2"/>
</dbReference>
<dbReference type="PRINTS" id="PR00080">
    <property type="entry name" value="SDRFAMILY"/>
</dbReference>
<dbReference type="InterPro" id="IPR002347">
    <property type="entry name" value="SDR_fam"/>
</dbReference>
<dbReference type="PANTHER" id="PTHR43180:SF57">
    <property type="entry name" value="ALCOHOL DEHYDROGENASE-LIKE PROTEIN"/>
    <property type="match status" value="1"/>
</dbReference>
<dbReference type="Gene3D" id="3.40.50.720">
    <property type="entry name" value="NAD(P)-binding Rossmann-like Domain"/>
    <property type="match status" value="1"/>
</dbReference>
<feature type="domain" description="Ketoreductase" evidence="6">
    <location>
        <begin position="52"/>
        <end position="210"/>
    </location>
</feature>
<reference evidence="7 8" key="1">
    <citation type="submission" date="2018-06" db="EMBL/GenBank/DDBJ databases">
        <title>WGS assembly of Brassica rapa FPsc.</title>
        <authorList>
            <person name="Bowman J."/>
            <person name="Kohchi T."/>
            <person name="Yamato K."/>
            <person name="Jenkins J."/>
            <person name="Shu S."/>
            <person name="Ishizaki K."/>
            <person name="Yamaoka S."/>
            <person name="Nishihama R."/>
            <person name="Nakamura Y."/>
            <person name="Berger F."/>
            <person name="Adam C."/>
            <person name="Aki S."/>
            <person name="Althoff F."/>
            <person name="Araki T."/>
            <person name="Arteaga-Vazquez M."/>
            <person name="Balasubrmanian S."/>
            <person name="Bauer D."/>
            <person name="Boehm C."/>
            <person name="Briginshaw L."/>
            <person name="Caballero-Perez J."/>
            <person name="Catarino B."/>
            <person name="Chen F."/>
            <person name="Chiyoda S."/>
            <person name="Chovatia M."/>
            <person name="Davies K."/>
            <person name="Delmans M."/>
            <person name="Demura T."/>
            <person name="Dierschke T."/>
            <person name="Dolan L."/>
            <person name="Dorantes-Acosta A."/>
            <person name="Eklund D."/>
            <person name="Florent S."/>
            <person name="Flores-Sandoval E."/>
            <person name="Fujiyama A."/>
            <person name="Fukuzawa H."/>
            <person name="Galik B."/>
            <person name="Grimanelli D."/>
            <person name="Grimwood J."/>
            <person name="Grossniklaus U."/>
            <person name="Hamada T."/>
            <person name="Haseloff J."/>
            <person name="Hetherington A."/>
            <person name="Higo A."/>
            <person name="Hirakawa Y."/>
            <person name="Hundley H."/>
            <person name="Ikeda Y."/>
            <person name="Inoue K."/>
            <person name="Inoue S."/>
            <person name="Ishida S."/>
            <person name="Jia Q."/>
            <person name="Kakita M."/>
            <person name="Kanazawa T."/>
            <person name="Kawai Y."/>
            <person name="Kawashima T."/>
            <person name="Kennedy M."/>
            <person name="Kinose K."/>
            <person name="Kinoshita T."/>
            <person name="Kohara Y."/>
            <person name="Koide E."/>
            <person name="Komatsu K."/>
            <person name="Kopischke S."/>
            <person name="Kubo M."/>
            <person name="Kyozuka J."/>
            <person name="Lagercrantz U."/>
            <person name="Lin S."/>
            <person name="Lindquist E."/>
            <person name="Lipzen A."/>
            <person name="Lu C."/>
            <person name="Luna E."/>
            <person name="Martienssen R."/>
            <person name="Minamino N."/>
            <person name="Mizutani M."/>
            <person name="Mizutani M."/>
            <person name="Mochizuki N."/>
            <person name="Monte I."/>
            <person name="Mosher R."/>
            <person name="Nagasaki H."/>
            <person name="Nakagami H."/>
            <person name="Naramoto S."/>
            <person name="Nishitani K."/>
            <person name="Ohtani M."/>
            <person name="Okamoto T."/>
            <person name="Okumura M."/>
            <person name="Phillips J."/>
            <person name="Pollak B."/>
            <person name="Reinders A."/>
            <person name="Roevekamp M."/>
            <person name="Sano R."/>
            <person name="Sawa S."/>
            <person name="Schmid M."/>
            <person name="Shirakawa M."/>
            <person name="Solano R."/>
            <person name="Spunde A."/>
            <person name="Suetsugu N."/>
            <person name="Sugano S."/>
            <person name="Sugiyama A."/>
            <person name="Sun R."/>
            <person name="Suzuki Y."/>
            <person name="Takenaka M."/>
            <person name="Takezawa D."/>
            <person name="Tomogane H."/>
            <person name="Tsuzuki M."/>
            <person name="Ueda T."/>
            <person name="Umeda M."/>
            <person name="Ward J."/>
            <person name="Watanabe Y."/>
            <person name="Yazaki K."/>
            <person name="Yokoyama R."/>
            <person name="Yoshitake Y."/>
            <person name="Yotsui I."/>
            <person name="Zachgo S."/>
            <person name="Schmutz J."/>
        </authorList>
    </citation>
    <scope>NUCLEOTIDE SEQUENCE [LARGE SCALE GENOMIC DNA]</scope>
    <source>
        <strain evidence="8">cv. B-3</strain>
    </source>
</reference>
<keyword evidence="5" id="KW-0560">Oxidoreductase</keyword>
<keyword evidence="3" id="KW-0150">Chloroplast</keyword>
<dbReference type="Pfam" id="PF13561">
    <property type="entry name" value="adh_short_C2"/>
    <property type="match status" value="1"/>
</dbReference>
<organism evidence="7 8">
    <name type="scientific">Brassica campestris</name>
    <name type="common">Field mustard</name>
    <dbReference type="NCBI Taxonomy" id="3711"/>
    <lineage>
        <taxon>Eukaryota</taxon>
        <taxon>Viridiplantae</taxon>
        <taxon>Streptophyta</taxon>
        <taxon>Embryophyta</taxon>
        <taxon>Tracheophyta</taxon>
        <taxon>Spermatophyta</taxon>
        <taxon>Magnoliopsida</taxon>
        <taxon>eudicotyledons</taxon>
        <taxon>Gunneridae</taxon>
        <taxon>Pentapetalae</taxon>
        <taxon>rosids</taxon>
        <taxon>malvids</taxon>
        <taxon>Brassicales</taxon>
        <taxon>Brassicaceae</taxon>
        <taxon>Brassiceae</taxon>
        <taxon>Brassica</taxon>
    </lineage>
</organism>
<name>A0A398AEP4_BRACM</name>
<dbReference type="PANTHER" id="PTHR43180">
    <property type="entry name" value="3-OXOACYL-(ACYL-CARRIER-PROTEIN) REDUCTASE (AFU_ORTHOLOGUE AFUA_6G11210)"/>
    <property type="match status" value="1"/>
</dbReference>
<dbReference type="InterPro" id="IPR036291">
    <property type="entry name" value="NAD(P)-bd_dom_sf"/>
</dbReference>
<dbReference type="FunFam" id="3.40.50.720:FF:000084">
    <property type="entry name" value="Short-chain dehydrogenase reductase"/>
    <property type="match status" value="1"/>
</dbReference>
<proteinExistence type="inferred from homology"/>
<accession>A0A398AEP4</accession>
<dbReference type="InterPro" id="IPR057326">
    <property type="entry name" value="KR_dom"/>
</dbReference>
<dbReference type="SUPFAM" id="SSF51735">
    <property type="entry name" value="NAD(P)-binding Rossmann-fold domains"/>
    <property type="match status" value="1"/>
</dbReference>
<evidence type="ECO:0000256" key="2">
    <source>
        <dbReference type="ARBA" id="ARBA00006484"/>
    </source>
</evidence>
<evidence type="ECO:0000259" key="6">
    <source>
        <dbReference type="SMART" id="SM00822"/>
    </source>
</evidence>
<keyword evidence="4" id="KW-0934">Plastid</keyword>
<evidence type="ECO:0000256" key="4">
    <source>
        <dbReference type="ARBA" id="ARBA00022640"/>
    </source>
</evidence>
<evidence type="ECO:0000256" key="5">
    <source>
        <dbReference type="ARBA" id="ARBA00023002"/>
    </source>
</evidence>
<evidence type="ECO:0000256" key="1">
    <source>
        <dbReference type="ARBA" id="ARBA00004229"/>
    </source>
</evidence>
<evidence type="ECO:0000313" key="8">
    <source>
        <dbReference type="Proteomes" id="UP000264353"/>
    </source>
</evidence>
<sequence>MLGSQKKQSSMAALLIRSIARTIKRPPATASAAYSTGGGRGCTCTSKKLEGKVALITGGASGLGKATAGEFIRHGARVVIVDSDEESGFKAAKELGVAAEFMVCDVTVEADIARAVETTVERHGKLDVMYNNAGIVGPMIPASISELDMKEFENVMRINVIGVVSGIKHAAKVMIPAGSGCILCTSSVAGVLGGLAPHSYTISKFTIPGMVKSAASELCEHGVRINCISPGTVATPLVLRYLRKVFPTATEEKLRETVKGMSELKGAECEEADVAKAALYLASDDGKYVTGHNLVVDGGMTAFKIAGFPFPFPSDS</sequence>
<evidence type="ECO:0000256" key="3">
    <source>
        <dbReference type="ARBA" id="ARBA00022528"/>
    </source>
</evidence>
<dbReference type="GO" id="GO:0009507">
    <property type="term" value="C:chloroplast"/>
    <property type="evidence" value="ECO:0007669"/>
    <property type="project" value="UniProtKB-SubCell"/>
</dbReference>
<dbReference type="AlphaFoldDB" id="A0A398AEP4"/>
<evidence type="ECO:0000313" key="7">
    <source>
        <dbReference type="EMBL" id="RID76269.1"/>
    </source>
</evidence>
<dbReference type="GO" id="GO:0016491">
    <property type="term" value="F:oxidoreductase activity"/>
    <property type="evidence" value="ECO:0007669"/>
    <property type="project" value="UniProtKB-KW"/>
</dbReference>
<dbReference type="SMART" id="SM00822">
    <property type="entry name" value="PKS_KR"/>
    <property type="match status" value="1"/>
</dbReference>
<dbReference type="PRINTS" id="PR00081">
    <property type="entry name" value="GDHRDH"/>
</dbReference>
<protein>
    <recommendedName>
        <fullName evidence="6">Ketoreductase domain-containing protein</fullName>
    </recommendedName>
</protein>